<dbReference type="InterPro" id="IPR028081">
    <property type="entry name" value="Leu-bd"/>
</dbReference>
<dbReference type="Gene3D" id="3.40.50.2300">
    <property type="match status" value="2"/>
</dbReference>
<evidence type="ECO:0000313" key="5">
    <source>
        <dbReference type="EMBL" id="RJG05254.1"/>
    </source>
</evidence>
<protein>
    <submittedName>
        <fullName evidence="5">ABC transporter substrate-binding protein</fullName>
    </submittedName>
</protein>
<dbReference type="Proteomes" id="UP000285190">
    <property type="component" value="Unassembled WGS sequence"/>
</dbReference>
<dbReference type="Pfam" id="PF13458">
    <property type="entry name" value="Peripla_BP_6"/>
    <property type="match status" value="1"/>
</dbReference>
<comment type="similarity">
    <text evidence="1">Belongs to the leucine-binding protein family.</text>
</comment>
<accession>A0A418WYD4</accession>
<feature type="signal peptide" evidence="3">
    <location>
        <begin position="1"/>
        <end position="28"/>
    </location>
</feature>
<reference evidence="5 6" key="1">
    <citation type="submission" date="2018-09" db="EMBL/GenBank/DDBJ databases">
        <authorList>
            <person name="Zhu H."/>
        </authorList>
    </citation>
    <scope>NUCLEOTIDE SEQUENCE [LARGE SCALE GENOMIC DNA]</scope>
    <source>
        <strain evidence="5 6">K2R10-39</strain>
    </source>
</reference>
<dbReference type="RefSeq" id="WP_119736793.1">
    <property type="nucleotide sequence ID" value="NZ_QYUN01000002.1"/>
</dbReference>
<sequence>MKIPFRNSLTTLAAAATMLCLVSAHAQAQSSKEPFRIGFITDMSGPYADTDGAGGLEAIKMAVEDAGGTVLGRKIEVLSADHQNKADTAAARTREWIDQQDLKMLIGGVNSAAGLAMNKVIADKKRVYFNVGAATARLTNEDCTPYTIHYEYDTVALAKGTGSAVVATGGKAWYFLVADYAFGASLFNDTSEVVKASGGTVLGSVKHPPNANDMSSFLLQAQGSKAQVLGLANAGADTINSIKAANDFGLTRNMKLAGLLMTINDIHGLGLSVAQDLMMTDSWYWDKDDASRKFANRFFAKMKKMPSTHQAADYSVTATYLKAVNAAGTDDADKVMAELKKMKLDDFYAKGYIRQDGRYIHDMYLMRVKTPAESKKPWDYLKTVATIPGEEAFTKLADSKCALVKKQ</sequence>
<evidence type="ECO:0000256" key="1">
    <source>
        <dbReference type="ARBA" id="ARBA00010062"/>
    </source>
</evidence>
<evidence type="ECO:0000313" key="6">
    <source>
        <dbReference type="Proteomes" id="UP000285190"/>
    </source>
</evidence>
<dbReference type="OrthoDB" id="8887944at2"/>
<dbReference type="PANTHER" id="PTHR30483">
    <property type="entry name" value="LEUCINE-SPECIFIC-BINDING PROTEIN"/>
    <property type="match status" value="1"/>
</dbReference>
<dbReference type="PANTHER" id="PTHR30483:SF6">
    <property type="entry name" value="PERIPLASMIC BINDING PROTEIN OF ABC TRANSPORTER FOR NATURAL AMINO ACIDS"/>
    <property type="match status" value="1"/>
</dbReference>
<dbReference type="AlphaFoldDB" id="A0A418WYD4"/>
<name>A0A418WYD4_9BURK</name>
<dbReference type="CDD" id="cd06327">
    <property type="entry name" value="PBP1_SBP-like"/>
    <property type="match status" value="1"/>
</dbReference>
<feature type="domain" description="Leucine-binding protein" evidence="4">
    <location>
        <begin position="35"/>
        <end position="369"/>
    </location>
</feature>
<evidence type="ECO:0000256" key="3">
    <source>
        <dbReference type="SAM" id="SignalP"/>
    </source>
</evidence>
<dbReference type="SUPFAM" id="SSF53822">
    <property type="entry name" value="Periplasmic binding protein-like I"/>
    <property type="match status" value="1"/>
</dbReference>
<organism evidence="5 6">
    <name type="scientific">Noviherbaspirillum cavernae</name>
    <dbReference type="NCBI Taxonomy" id="2320862"/>
    <lineage>
        <taxon>Bacteria</taxon>
        <taxon>Pseudomonadati</taxon>
        <taxon>Pseudomonadota</taxon>
        <taxon>Betaproteobacteria</taxon>
        <taxon>Burkholderiales</taxon>
        <taxon>Oxalobacteraceae</taxon>
        <taxon>Noviherbaspirillum</taxon>
    </lineage>
</organism>
<evidence type="ECO:0000259" key="4">
    <source>
        <dbReference type="Pfam" id="PF13458"/>
    </source>
</evidence>
<feature type="chain" id="PRO_5019115941" evidence="3">
    <location>
        <begin position="29"/>
        <end position="407"/>
    </location>
</feature>
<proteinExistence type="inferred from homology"/>
<comment type="caution">
    <text evidence="5">The sequence shown here is derived from an EMBL/GenBank/DDBJ whole genome shotgun (WGS) entry which is preliminary data.</text>
</comment>
<keyword evidence="2 3" id="KW-0732">Signal</keyword>
<dbReference type="InterPro" id="IPR051010">
    <property type="entry name" value="BCAA_transport"/>
</dbReference>
<gene>
    <name evidence="5" type="ORF">D3870_03790</name>
</gene>
<evidence type="ECO:0000256" key="2">
    <source>
        <dbReference type="ARBA" id="ARBA00022729"/>
    </source>
</evidence>
<dbReference type="EMBL" id="QYUN01000002">
    <property type="protein sequence ID" value="RJG05254.1"/>
    <property type="molecule type" value="Genomic_DNA"/>
</dbReference>
<keyword evidence="6" id="KW-1185">Reference proteome</keyword>
<dbReference type="InterPro" id="IPR028082">
    <property type="entry name" value="Peripla_BP_I"/>
</dbReference>